<keyword evidence="4" id="KW-0326">Glycosidase</keyword>
<dbReference type="GO" id="GO:0005975">
    <property type="term" value="P:carbohydrate metabolic process"/>
    <property type="evidence" value="ECO:0007669"/>
    <property type="project" value="InterPro"/>
</dbReference>
<comment type="caution">
    <text evidence="5">The sequence shown here is derived from an EMBL/GenBank/DDBJ whole genome shotgun (WGS) entry which is preliminary data.</text>
</comment>
<dbReference type="PROSITE" id="PS00659">
    <property type="entry name" value="GLYCOSYL_HYDROL_F5"/>
    <property type="match status" value="1"/>
</dbReference>
<evidence type="ECO:0000256" key="1">
    <source>
        <dbReference type="ARBA" id="ARBA00022614"/>
    </source>
</evidence>
<keyword evidence="2" id="KW-0677">Repeat</keyword>
<reference evidence="5" key="1">
    <citation type="submission" date="2021-02" db="EMBL/GenBank/DDBJ databases">
        <authorList>
            <person name="Dougan E. K."/>
            <person name="Rhodes N."/>
            <person name="Thang M."/>
            <person name="Chan C."/>
        </authorList>
    </citation>
    <scope>NUCLEOTIDE SEQUENCE</scope>
</reference>
<dbReference type="Pfam" id="PF00560">
    <property type="entry name" value="LRR_1"/>
    <property type="match status" value="1"/>
</dbReference>
<dbReference type="Gene3D" id="3.80.10.10">
    <property type="entry name" value="Ribonuclease Inhibitor"/>
    <property type="match status" value="2"/>
</dbReference>
<dbReference type="GO" id="GO:0005737">
    <property type="term" value="C:cytoplasm"/>
    <property type="evidence" value="ECO:0007669"/>
    <property type="project" value="TreeGrafter"/>
</dbReference>
<evidence type="ECO:0000256" key="3">
    <source>
        <dbReference type="ARBA" id="ARBA00022801"/>
    </source>
</evidence>
<evidence type="ECO:0000313" key="6">
    <source>
        <dbReference type="Proteomes" id="UP000626109"/>
    </source>
</evidence>
<dbReference type="PANTHER" id="PTHR48051:SF1">
    <property type="entry name" value="RAS SUPPRESSOR PROTEIN 1"/>
    <property type="match status" value="1"/>
</dbReference>
<keyword evidence="3" id="KW-0378">Hydrolase</keyword>
<dbReference type="InterPro" id="IPR017853">
    <property type="entry name" value="GH"/>
</dbReference>
<proteinExistence type="predicted"/>
<dbReference type="SUPFAM" id="SSF51445">
    <property type="entry name" value="(Trans)glycosidases"/>
    <property type="match status" value="1"/>
</dbReference>
<keyword evidence="1" id="KW-0433">Leucine-rich repeat</keyword>
<dbReference type="Gene3D" id="3.20.20.80">
    <property type="entry name" value="Glycosidases"/>
    <property type="match status" value="1"/>
</dbReference>
<dbReference type="GO" id="GO:0004553">
    <property type="term" value="F:hydrolase activity, hydrolyzing O-glycosyl compounds"/>
    <property type="evidence" value="ECO:0007669"/>
    <property type="project" value="InterPro"/>
</dbReference>
<gene>
    <name evidence="5" type="ORF">PGLA2088_LOCUS12931</name>
</gene>
<dbReference type="PANTHER" id="PTHR48051">
    <property type="match status" value="1"/>
</dbReference>
<evidence type="ECO:0000256" key="2">
    <source>
        <dbReference type="ARBA" id="ARBA00022737"/>
    </source>
</evidence>
<evidence type="ECO:0000313" key="5">
    <source>
        <dbReference type="EMBL" id="CAE8657642.1"/>
    </source>
</evidence>
<evidence type="ECO:0000256" key="4">
    <source>
        <dbReference type="ARBA" id="ARBA00023295"/>
    </source>
</evidence>
<dbReference type="InterPro" id="IPR001611">
    <property type="entry name" value="Leu-rich_rpt"/>
</dbReference>
<dbReference type="AlphaFoldDB" id="A0A813IW56"/>
<dbReference type="InterPro" id="IPR032675">
    <property type="entry name" value="LRR_dom_sf"/>
</dbReference>
<sequence length="494" mass="55074">MRVYLHEELFYRRGGAFLHDLSRLLDVLHRHGMAAMLVLFDACWRPDLEGAVPIPGVHNSAWVQCPTHDVLGAYASGDEAARERLRLYVTAVVGHFAYDPRVVVWDIYNEPSMRDGEHWILPRLAAGNGWAKHPSHWLLDGQKMEAVFGLLKEAFAWARAVGPSQPLTTAVWDFPRVGDDKEVALYKLELNRQLLQLSDVVSLHCYCDAEELEERLLELESWDRGPVLVTEFMARPRNSTLANNLPVLRQHGAWGYTWGLFRGKSQTHRPWDSWVREDIAEDAEWFHDVFYENGSAYDPSEVFPESLLPSSAPNLATLDLSNNDLSQIPPELGLSQALKRVVFGGNPIRSIRPELLRAGAEALKKFLRSRLEGAQEDEYLGFDPVADDLRTASATHELDLSGRGLAALPLLPTGLKRLSIGGNQLTSSVLAAALRLGAGPDQDGSLVDSLRELIVERNLLGVAEQGRDSGSVVAELLRSLPCLQELNLSFNRFA</sequence>
<feature type="non-terminal residue" evidence="5">
    <location>
        <position position="1"/>
    </location>
</feature>
<dbReference type="Proteomes" id="UP000626109">
    <property type="component" value="Unassembled WGS sequence"/>
</dbReference>
<protein>
    <recommendedName>
        <fullName evidence="7">Glycoside hydrolase family 5 domain-containing protein</fullName>
    </recommendedName>
</protein>
<organism evidence="5 6">
    <name type="scientific">Polarella glacialis</name>
    <name type="common">Dinoflagellate</name>
    <dbReference type="NCBI Taxonomy" id="89957"/>
    <lineage>
        <taxon>Eukaryota</taxon>
        <taxon>Sar</taxon>
        <taxon>Alveolata</taxon>
        <taxon>Dinophyceae</taxon>
        <taxon>Suessiales</taxon>
        <taxon>Suessiaceae</taxon>
        <taxon>Polarella</taxon>
    </lineage>
</organism>
<dbReference type="EMBL" id="CAJNNW010015367">
    <property type="protein sequence ID" value="CAE8657642.1"/>
    <property type="molecule type" value="Genomic_DNA"/>
</dbReference>
<dbReference type="SUPFAM" id="SSF52047">
    <property type="entry name" value="RNI-like"/>
    <property type="match status" value="1"/>
</dbReference>
<dbReference type="InterPro" id="IPR050216">
    <property type="entry name" value="LRR_domain-containing"/>
</dbReference>
<evidence type="ECO:0008006" key="7">
    <source>
        <dbReference type="Google" id="ProtNLM"/>
    </source>
</evidence>
<dbReference type="PROSITE" id="PS51450">
    <property type="entry name" value="LRR"/>
    <property type="match status" value="1"/>
</dbReference>
<accession>A0A813IW56</accession>
<dbReference type="InterPro" id="IPR018087">
    <property type="entry name" value="Glyco_hydro_5_CS"/>
</dbReference>
<name>A0A813IW56_POLGL</name>